<comment type="caution">
    <text evidence="8">The sequence shown here is derived from an EMBL/GenBank/DDBJ whole genome shotgun (WGS) entry which is preliminary data.</text>
</comment>
<dbReference type="SUPFAM" id="SSF53850">
    <property type="entry name" value="Periplasmic binding protein-like II"/>
    <property type="match status" value="1"/>
</dbReference>
<proteinExistence type="predicted"/>
<keyword evidence="4" id="KW-0564">Palmitate</keyword>
<keyword evidence="2 6" id="KW-0732">Signal</keyword>
<dbReference type="PROSITE" id="PS51257">
    <property type="entry name" value="PROKAR_LIPOPROTEIN"/>
    <property type="match status" value="1"/>
</dbReference>
<evidence type="ECO:0000256" key="4">
    <source>
        <dbReference type="ARBA" id="ARBA00023139"/>
    </source>
</evidence>
<keyword evidence="5" id="KW-0449">Lipoprotein</keyword>
<accession>A0AAN4RLN7</accession>
<organism evidence="8 9">
    <name type="scientific">Tetragenococcus koreensis</name>
    <dbReference type="NCBI Taxonomy" id="290335"/>
    <lineage>
        <taxon>Bacteria</taxon>
        <taxon>Bacillati</taxon>
        <taxon>Bacillota</taxon>
        <taxon>Bacilli</taxon>
        <taxon>Lactobacillales</taxon>
        <taxon>Enterococcaceae</taxon>
        <taxon>Tetragenococcus</taxon>
    </lineage>
</organism>
<gene>
    <name evidence="8" type="primary">ugpB_2</name>
    <name evidence="7" type="ORF">TK11N_08370</name>
    <name evidence="8" type="ORF">TK2N_09070</name>
</gene>
<keyword evidence="1" id="KW-1003">Cell membrane</keyword>
<evidence type="ECO:0000313" key="7">
    <source>
        <dbReference type="EMBL" id="GEQ48985.1"/>
    </source>
</evidence>
<dbReference type="Gene3D" id="3.40.190.10">
    <property type="entry name" value="Periplasmic binding protein-like II"/>
    <property type="match status" value="1"/>
</dbReference>
<dbReference type="PANTHER" id="PTHR43649:SF33">
    <property type="entry name" value="POLYGALACTURONAN_RHAMNOGALACTURONAN-BINDING PROTEIN YTCQ"/>
    <property type="match status" value="1"/>
</dbReference>
<dbReference type="Pfam" id="PF13416">
    <property type="entry name" value="SBP_bac_8"/>
    <property type="match status" value="1"/>
</dbReference>
<evidence type="ECO:0000313" key="10">
    <source>
        <dbReference type="Proteomes" id="UP000886607"/>
    </source>
</evidence>
<dbReference type="Proteomes" id="UP000886597">
    <property type="component" value="Unassembled WGS sequence"/>
</dbReference>
<dbReference type="EMBL" id="BKBQ01000011">
    <property type="protein sequence ID" value="GEQ54063.1"/>
    <property type="molecule type" value="Genomic_DNA"/>
</dbReference>
<dbReference type="AlphaFoldDB" id="A0AAN4RLN7"/>
<name>A0AAN4RLN7_9ENTE</name>
<evidence type="ECO:0000256" key="5">
    <source>
        <dbReference type="ARBA" id="ARBA00023288"/>
    </source>
</evidence>
<dbReference type="InterPro" id="IPR006059">
    <property type="entry name" value="SBP"/>
</dbReference>
<dbReference type="Proteomes" id="UP000886607">
    <property type="component" value="Unassembled WGS sequence"/>
</dbReference>
<dbReference type="RefSeq" id="WP_202583696.1">
    <property type="nucleotide sequence ID" value="NZ_BKBO01000010.1"/>
</dbReference>
<feature type="signal peptide" evidence="6">
    <location>
        <begin position="1"/>
        <end position="20"/>
    </location>
</feature>
<dbReference type="PANTHER" id="PTHR43649">
    <property type="entry name" value="ARABINOSE-BINDING PROTEIN-RELATED"/>
    <property type="match status" value="1"/>
</dbReference>
<evidence type="ECO:0000256" key="1">
    <source>
        <dbReference type="ARBA" id="ARBA00022475"/>
    </source>
</evidence>
<evidence type="ECO:0000313" key="8">
    <source>
        <dbReference type="EMBL" id="GEQ54063.1"/>
    </source>
</evidence>
<dbReference type="InterPro" id="IPR050490">
    <property type="entry name" value="Bact_solute-bd_prot1"/>
</dbReference>
<evidence type="ECO:0000256" key="3">
    <source>
        <dbReference type="ARBA" id="ARBA00023136"/>
    </source>
</evidence>
<reference evidence="8" key="2">
    <citation type="journal article" date="2020" name="Int. Dairy J.">
        <title>Lactic acid bacterial diversity in Brie cheese focusing on salt concentration and pH of isolation medium and characterisation of halophilic and alkaliphilic lactic acid bacterial isolates.</title>
        <authorList>
            <person name="Unno R."/>
            <person name="Matsutani M."/>
            <person name="Suzuki T."/>
            <person name="Kodama K."/>
            <person name="Matsushita H."/>
            <person name="Yamasato K."/>
            <person name="Koizumi Y."/>
            <person name="Ishikawa M."/>
        </authorList>
    </citation>
    <scope>NUCLEOTIDE SEQUENCE</scope>
    <source>
        <strain evidence="8">7C1</strain>
        <strain evidence="7">8C4</strain>
    </source>
</reference>
<evidence type="ECO:0000256" key="6">
    <source>
        <dbReference type="SAM" id="SignalP"/>
    </source>
</evidence>
<keyword evidence="10" id="KW-1185">Reference proteome</keyword>
<sequence length="431" mass="48642">MKLKKVIAVLGIFIVFLVGCGNNDDSENAADDQTISVWVHVSREEPEGQAMEESIERFNESQDDYTAEIQFIPRSGSGGGYEDVINAALTTDTLPDVLTVDGPNTAAYAQSEILQPIDQYVSDKDDVLPSIIEQGMYDDQLYSMGYSESGIGFYYNIDMLEQAGIDTDALPTVDEPWDWDEFNHMLETLHDHYKKPILDMGFDDQSEFLLYAYTPFLWSNGGEITNEEQTEAVGYFNSEESHETFSFIRQLIENDYSTISPVEYGFHTGEYALLMSGSWTMQELDEEYQDINYGIMPYPVSSNTHELVSPTGSWAYGMSGTTSNPEGAGAVIDFLTQEEQMYQVSMANSVLPARYSVAVRMVEEVSEPMQLLIEQNTKTGRARPSIVNYPQVSRAFQETVTETTYYDYSPDLQEILDTKAQEIEVYLNQEN</sequence>
<dbReference type="EMBL" id="BKBO01000010">
    <property type="protein sequence ID" value="GEQ48985.1"/>
    <property type="molecule type" value="Genomic_DNA"/>
</dbReference>
<protein>
    <submittedName>
        <fullName evidence="8">Sugar ABC transporter substrate-binding protein</fullName>
    </submittedName>
</protein>
<evidence type="ECO:0000313" key="9">
    <source>
        <dbReference type="Proteomes" id="UP000886597"/>
    </source>
</evidence>
<reference evidence="8" key="1">
    <citation type="submission" date="2019-08" db="EMBL/GenBank/DDBJ databases">
        <authorList>
            <person name="Ishikawa M."/>
            <person name="Suzuki T."/>
            <person name="Matsutani M."/>
        </authorList>
    </citation>
    <scope>NUCLEOTIDE SEQUENCE</scope>
    <source>
        <strain evidence="8">7C1</strain>
        <strain evidence="7">8C4</strain>
    </source>
</reference>
<evidence type="ECO:0000256" key="2">
    <source>
        <dbReference type="ARBA" id="ARBA00022729"/>
    </source>
</evidence>
<feature type="chain" id="PRO_5042890268" evidence="6">
    <location>
        <begin position="21"/>
        <end position="431"/>
    </location>
</feature>
<keyword evidence="3" id="KW-0472">Membrane</keyword>